<protein>
    <submittedName>
        <fullName evidence="2">Uncharacterized protein</fullName>
    </submittedName>
</protein>
<organism evidence="2 3">
    <name type="scientific">Fusarium avenaceum</name>
    <dbReference type="NCBI Taxonomy" id="40199"/>
    <lineage>
        <taxon>Eukaryota</taxon>
        <taxon>Fungi</taxon>
        <taxon>Dikarya</taxon>
        <taxon>Ascomycota</taxon>
        <taxon>Pezizomycotina</taxon>
        <taxon>Sordariomycetes</taxon>
        <taxon>Hypocreomycetidae</taxon>
        <taxon>Hypocreales</taxon>
        <taxon>Nectriaceae</taxon>
        <taxon>Fusarium</taxon>
        <taxon>Fusarium tricinctum species complex</taxon>
    </lineage>
</organism>
<accession>A0A9P7H668</accession>
<evidence type="ECO:0000313" key="2">
    <source>
        <dbReference type="EMBL" id="KAG5662090.1"/>
    </source>
</evidence>
<gene>
    <name evidence="2" type="ORF">KAF25_004329</name>
</gene>
<feature type="compositionally biased region" description="Polar residues" evidence="1">
    <location>
        <begin position="1"/>
        <end position="10"/>
    </location>
</feature>
<proteinExistence type="predicted"/>
<feature type="region of interest" description="Disordered" evidence="1">
    <location>
        <begin position="43"/>
        <end position="101"/>
    </location>
</feature>
<feature type="region of interest" description="Disordered" evidence="1">
    <location>
        <begin position="1"/>
        <end position="24"/>
    </location>
</feature>
<feature type="region of interest" description="Disordered" evidence="1">
    <location>
        <begin position="213"/>
        <end position="267"/>
    </location>
</feature>
<name>A0A9P7H668_9HYPO</name>
<sequence length="468" mass="52575">MRQPIMSNTPEPRLHDAGCSSPGRCATANRSVIAQGGIRIPFSSVSRETERSETAATSSTAIDAKSSGLHLQTTAMEEPKALRQRVTGTKSRKRKSGKSDTVDKHFWTEIETQSLYAYLQWSVNHQVDFVRVAMPKFIKATNSRLGRKQVDNRLRLLHESRRLPGVTWQEFLKTGPDALSLSAETVEQFKHILDSIPGLDAEPCSVTETLHGNEESEIGEGDSITFQPTSEHEQQMEVTDDDGPRNEQPAIAFNPSCEQSEPSEGDHKQALTNMSDDNKIKISELESQLFVSQNDTARNKRQLEELTDCSLDAVAINTLRGYFKTDMRRFLLEKAFDVNNPRMSDDKISHAYAALFDQIQNLAKSLQHEVGKIYSKEELLVGLITAALIENVFEPTFPSLLQSPWLTSNPYREFILKTPRSEGADALHKADYAMLPILMSDQKSGIIDRKVEELHQVLSKSLEPFWKS</sequence>
<reference evidence="2" key="1">
    <citation type="submission" date="2021-04" db="EMBL/GenBank/DDBJ databases">
        <title>Draft genome of Fusarium avenaceum strain F156N33, isolated from an atmospheric sample in Virginia.</title>
        <authorList>
            <person name="Yang S."/>
            <person name="Vinatzer B.A."/>
            <person name="Coleman J."/>
        </authorList>
    </citation>
    <scope>NUCLEOTIDE SEQUENCE</scope>
    <source>
        <strain evidence="2">F156N33</strain>
    </source>
</reference>
<dbReference type="AlphaFoldDB" id="A0A9P7H668"/>
<evidence type="ECO:0000256" key="1">
    <source>
        <dbReference type="SAM" id="MobiDB-lite"/>
    </source>
</evidence>
<evidence type="ECO:0000313" key="3">
    <source>
        <dbReference type="Proteomes" id="UP000782241"/>
    </source>
</evidence>
<comment type="caution">
    <text evidence="2">The sequence shown here is derived from an EMBL/GenBank/DDBJ whole genome shotgun (WGS) entry which is preliminary data.</text>
</comment>
<dbReference type="Proteomes" id="UP000782241">
    <property type="component" value="Unassembled WGS sequence"/>
</dbReference>
<dbReference type="EMBL" id="JAGPUO010000006">
    <property type="protein sequence ID" value="KAG5662090.1"/>
    <property type="molecule type" value="Genomic_DNA"/>
</dbReference>
<keyword evidence="3" id="KW-1185">Reference proteome</keyword>